<evidence type="ECO:0000313" key="1">
    <source>
        <dbReference type="EMBL" id="OSX66940.1"/>
    </source>
</evidence>
<sequence>MKDLLESVKNVGLESLIRMIQAIGDYADTSGQQASYQASRQTPEMLTGVASEWSALRSEGMSLGSIFPRFCVAAAQERRYGCQWACLRRISDRTALRPQPLPSWQAHHHRQNPHRLATPRFSFLSASLSHRQEASTRLGVFCPTSRSACVTTVSSCM</sequence>
<reference evidence="1 2" key="1">
    <citation type="submission" date="2017-04" db="EMBL/GenBank/DDBJ databases">
        <title>Genome Sequence of the Model Brown-Rot Fungus Postia placenta SB12.</title>
        <authorList>
            <consortium name="DOE Joint Genome Institute"/>
            <person name="Gaskell J."/>
            <person name="Kersten P."/>
            <person name="Larrondo L.F."/>
            <person name="Canessa P."/>
            <person name="Martinez D."/>
            <person name="Hibbett D."/>
            <person name="Schmoll M."/>
            <person name="Kubicek C.P."/>
            <person name="Martinez A.T."/>
            <person name="Yadav J."/>
            <person name="Master E."/>
            <person name="Magnuson J.K."/>
            <person name="James T."/>
            <person name="Yaver D."/>
            <person name="Berka R."/>
            <person name="Labutti K."/>
            <person name="Lipzen A."/>
            <person name="Aerts A."/>
            <person name="Barry K."/>
            <person name="Henrissat B."/>
            <person name="Blanchette R."/>
            <person name="Grigoriev I."/>
            <person name="Cullen D."/>
        </authorList>
    </citation>
    <scope>NUCLEOTIDE SEQUENCE [LARGE SCALE GENOMIC DNA]</scope>
    <source>
        <strain evidence="1 2">MAD-698-R-SB12</strain>
    </source>
</reference>
<dbReference type="AlphaFoldDB" id="A0A1X6NEJ4"/>
<dbReference type="EMBL" id="KZ110591">
    <property type="protein sequence ID" value="OSX66940.1"/>
    <property type="molecule type" value="Genomic_DNA"/>
</dbReference>
<evidence type="ECO:0000313" key="2">
    <source>
        <dbReference type="Proteomes" id="UP000194127"/>
    </source>
</evidence>
<protein>
    <submittedName>
        <fullName evidence="1">Uncharacterized protein</fullName>
    </submittedName>
</protein>
<dbReference type="GeneID" id="36322219"/>
<organism evidence="1 2">
    <name type="scientific">Postia placenta MAD-698-R-SB12</name>
    <dbReference type="NCBI Taxonomy" id="670580"/>
    <lineage>
        <taxon>Eukaryota</taxon>
        <taxon>Fungi</taxon>
        <taxon>Dikarya</taxon>
        <taxon>Basidiomycota</taxon>
        <taxon>Agaricomycotina</taxon>
        <taxon>Agaricomycetes</taxon>
        <taxon>Polyporales</taxon>
        <taxon>Adustoporiaceae</taxon>
        <taxon>Rhodonia</taxon>
    </lineage>
</organism>
<keyword evidence="2" id="KW-1185">Reference proteome</keyword>
<accession>A0A1X6NEJ4</accession>
<dbReference type="Proteomes" id="UP000194127">
    <property type="component" value="Unassembled WGS sequence"/>
</dbReference>
<name>A0A1X6NEJ4_9APHY</name>
<gene>
    <name evidence="1" type="ORF">POSPLADRAFT_1037795</name>
</gene>
<dbReference type="RefSeq" id="XP_024343734.1">
    <property type="nucleotide sequence ID" value="XM_024477269.1"/>
</dbReference>
<proteinExistence type="predicted"/>